<dbReference type="RefSeq" id="WP_164037542.1">
    <property type="nucleotide sequence ID" value="NZ_JAAGNZ010000001.1"/>
</dbReference>
<evidence type="ECO:0000313" key="13">
    <source>
        <dbReference type="EMBL" id="NEU67482.1"/>
    </source>
</evidence>
<dbReference type="Pfam" id="PF00672">
    <property type="entry name" value="HAMP"/>
    <property type="match status" value="1"/>
</dbReference>
<dbReference type="Gene3D" id="1.10.287.130">
    <property type="match status" value="1"/>
</dbReference>
<feature type="domain" description="Histidine kinase" evidence="11">
    <location>
        <begin position="238"/>
        <end position="453"/>
    </location>
</feature>
<evidence type="ECO:0000256" key="1">
    <source>
        <dbReference type="ARBA" id="ARBA00000085"/>
    </source>
</evidence>
<keyword evidence="10" id="KW-0472">Membrane</keyword>
<organism evidence="13 14">
    <name type="scientific">Spirosoma agri</name>
    <dbReference type="NCBI Taxonomy" id="1987381"/>
    <lineage>
        <taxon>Bacteria</taxon>
        <taxon>Pseudomonadati</taxon>
        <taxon>Bacteroidota</taxon>
        <taxon>Cytophagia</taxon>
        <taxon>Cytophagales</taxon>
        <taxon>Cytophagaceae</taxon>
        <taxon>Spirosoma</taxon>
    </lineage>
</organism>
<dbReference type="Gene3D" id="6.10.340.10">
    <property type="match status" value="1"/>
</dbReference>
<evidence type="ECO:0000259" key="11">
    <source>
        <dbReference type="PROSITE" id="PS50109"/>
    </source>
</evidence>
<dbReference type="Pfam" id="PF00512">
    <property type="entry name" value="HisKA"/>
    <property type="match status" value="1"/>
</dbReference>
<gene>
    <name evidence="13" type="ORF">GK091_11370</name>
</gene>
<dbReference type="InterPro" id="IPR003661">
    <property type="entry name" value="HisK_dim/P_dom"/>
</dbReference>
<dbReference type="GO" id="GO:0000155">
    <property type="term" value="F:phosphorelay sensor kinase activity"/>
    <property type="evidence" value="ECO:0007669"/>
    <property type="project" value="InterPro"/>
</dbReference>
<dbReference type="SUPFAM" id="SSF158472">
    <property type="entry name" value="HAMP domain-like"/>
    <property type="match status" value="1"/>
</dbReference>
<evidence type="ECO:0000256" key="7">
    <source>
        <dbReference type="ARBA" id="ARBA00022777"/>
    </source>
</evidence>
<dbReference type="PANTHER" id="PTHR45436">
    <property type="entry name" value="SENSOR HISTIDINE KINASE YKOH"/>
    <property type="match status" value="1"/>
</dbReference>
<dbReference type="SMART" id="SM00388">
    <property type="entry name" value="HisKA"/>
    <property type="match status" value="1"/>
</dbReference>
<dbReference type="AlphaFoldDB" id="A0A6M0IHZ7"/>
<keyword evidence="6" id="KW-0812">Transmembrane</keyword>
<comment type="catalytic activity">
    <reaction evidence="1">
        <text>ATP + protein L-histidine = ADP + protein N-phospho-L-histidine.</text>
        <dbReference type="EC" id="2.7.13.3"/>
    </reaction>
</comment>
<dbReference type="Gene3D" id="3.30.565.10">
    <property type="entry name" value="Histidine kinase-like ATPase, C-terminal domain"/>
    <property type="match status" value="1"/>
</dbReference>
<dbReference type="PROSITE" id="PS50885">
    <property type="entry name" value="HAMP"/>
    <property type="match status" value="1"/>
</dbReference>
<reference evidence="13 14" key="1">
    <citation type="submission" date="2020-02" db="EMBL/GenBank/DDBJ databases">
        <title>Draft genome sequence of two Spirosoma agri KCTC 52727 and Spirosoma terrae KCTC 52035.</title>
        <authorList>
            <person name="Rojas J."/>
            <person name="Ambika Manirajan B."/>
            <person name="Ratering S."/>
            <person name="Suarez C."/>
            <person name="Schnell S."/>
        </authorList>
    </citation>
    <scope>NUCLEOTIDE SEQUENCE [LARGE SCALE GENOMIC DNA]</scope>
    <source>
        <strain evidence="13 14">KCTC 52727</strain>
    </source>
</reference>
<dbReference type="SUPFAM" id="SSF55874">
    <property type="entry name" value="ATPase domain of HSP90 chaperone/DNA topoisomerase II/histidine kinase"/>
    <property type="match status" value="1"/>
</dbReference>
<evidence type="ECO:0000313" key="14">
    <source>
        <dbReference type="Proteomes" id="UP000477386"/>
    </source>
</evidence>
<dbReference type="SMART" id="SM00304">
    <property type="entry name" value="HAMP"/>
    <property type="match status" value="1"/>
</dbReference>
<dbReference type="InterPro" id="IPR003660">
    <property type="entry name" value="HAMP_dom"/>
</dbReference>
<comment type="subcellular location">
    <subcellularLocation>
        <location evidence="2">Membrane</location>
    </subcellularLocation>
</comment>
<dbReference type="EMBL" id="JAAGNZ010000001">
    <property type="protein sequence ID" value="NEU67482.1"/>
    <property type="molecule type" value="Genomic_DNA"/>
</dbReference>
<dbReference type="InterPro" id="IPR036097">
    <property type="entry name" value="HisK_dim/P_sf"/>
</dbReference>
<dbReference type="InterPro" id="IPR003594">
    <property type="entry name" value="HATPase_dom"/>
</dbReference>
<dbReference type="SUPFAM" id="SSF47384">
    <property type="entry name" value="Homodimeric domain of signal transducing histidine kinase"/>
    <property type="match status" value="1"/>
</dbReference>
<dbReference type="Proteomes" id="UP000477386">
    <property type="component" value="Unassembled WGS sequence"/>
</dbReference>
<evidence type="ECO:0000256" key="9">
    <source>
        <dbReference type="ARBA" id="ARBA00023012"/>
    </source>
</evidence>
<dbReference type="CDD" id="cd00082">
    <property type="entry name" value="HisKA"/>
    <property type="match status" value="1"/>
</dbReference>
<protein>
    <recommendedName>
        <fullName evidence="3">histidine kinase</fullName>
        <ecNumber evidence="3">2.7.13.3</ecNumber>
    </recommendedName>
</protein>
<keyword evidence="14" id="KW-1185">Reference proteome</keyword>
<dbReference type="InterPro" id="IPR004358">
    <property type="entry name" value="Sig_transdc_His_kin-like_C"/>
</dbReference>
<feature type="domain" description="HAMP" evidence="12">
    <location>
        <begin position="177"/>
        <end position="230"/>
    </location>
</feature>
<evidence type="ECO:0000259" key="12">
    <source>
        <dbReference type="PROSITE" id="PS50885"/>
    </source>
</evidence>
<dbReference type="InterPro" id="IPR050428">
    <property type="entry name" value="TCS_sensor_his_kinase"/>
</dbReference>
<keyword evidence="8" id="KW-1133">Transmembrane helix</keyword>
<keyword evidence="7" id="KW-0418">Kinase</keyword>
<dbReference type="GO" id="GO:0005886">
    <property type="term" value="C:plasma membrane"/>
    <property type="evidence" value="ECO:0007669"/>
    <property type="project" value="TreeGrafter"/>
</dbReference>
<keyword evidence="4" id="KW-0597">Phosphoprotein</keyword>
<evidence type="ECO:0000256" key="6">
    <source>
        <dbReference type="ARBA" id="ARBA00022692"/>
    </source>
</evidence>
<dbReference type="Pfam" id="PF02518">
    <property type="entry name" value="HATPase_c"/>
    <property type="match status" value="1"/>
</dbReference>
<evidence type="ECO:0000256" key="10">
    <source>
        <dbReference type="ARBA" id="ARBA00023136"/>
    </source>
</evidence>
<keyword evidence="9" id="KW-0902">Two-component regulatory system</keyword>
<evidence type="ECO:0000256" key="4">
    <source>
        <dbReference type="ARBA" id="ARBA00022553"/>
    </source>
</evidence>
<dbReference type="InterPro" id="IPR036890">
    <property type="entry name" value="HATPase_C_sf"/>
</dbReference>
<dbReference type="PANTHER" id="PTHR45436:SF5">
    <property type="entry name" value="SENSOR HISTIDINE KINASE TRCS"/>
    <property type="match status" value="1"/>
</dbReference>
<dbReference type="PROSITE" id="PS50109">
    <property type="entry name" value="HIS_KIN"/>
    <property type="match status" value="1"/>
</dbReference>
<comment type="caution">
    <text evidence="13">The sequence shown here is derived from an EMBL/GenBank/DDBJ whole genome shotgun (WGS) entry which is preliminary data.</text>
</comment>
<evidence type="ECO:0000256" key="8">
    <source>
        <dbReference type="ARBA" id="ARBA00022989"/>
    </source>
</evidence>
<keyword evidence="5" id="KW-0808">Transferase</keyword>
<dbReference type="PRINTS" id="PR00344">
    <property type="entry name" value="BCTRLSENSOR"/>
</dbReference>
<evidence type="ECO:0000256" key="5">
    <source>
        <dbReference type="ARBA" id="ARBA00022679"/>
    </source>
</evidence>
<accession>A0A6M0IHZ7</accession>
<dbReference type="InterPro" id="IPR005467">
    <property type="entry name" value="His_kinase_dom"/>
</dbReference>
<proteinExistence type="predicted"/>
<evidence type="ECO:0000256" key="3">
    <source>
        <dbReference type="ARBA" id="ARBA00012438"/>
    </source>
</evidence>
<dbReference type="SMART" id="SM00387">
    <property type="entry name" value="HATPase_c"/>
    <property type="match status" value="1"/>
</dbReference>
<evidence type="ECO:0000256" key="2">
    <source>
        <dbReference type="ARBA" id="ARBA00004370"/>
    </source>
</evidence>
<dbReference type="CDD" id="cd06225">
    <property type="entry name" value="HAMP"/>
    <property type="match status" value="1"/>
</dbReference>
<dbReference type="EC" id="2.7.13.3" evidence="3"/>
<sequence length="453" mass="50354">MSLRTRLTLLFTAIVSILLALFCGLLYGVAEQYRLREFHARLQAEATTAGHLLLGQERISLNLYKLMDRNQLTVLPDEELIIYNAQNRLVYESGTDYLALTPETLTRIRNEGKVVWREATREIVGILFTDQQRPYIIVASAVDTYGVRTVASLAQLLGIGWCVMTGLMLIAGRFFAGRMLKPISQINQRIDTITATSLSSRLPEGSQGDELTQLARRFNRMLNRLEEAFKLQRSFVSHASHELRTPLTAITGQLEVSLLAEDEPDELRATLRSVLDDVRGLNRMTNGLLELAKASMDASAVPMGPVQLDALLTQIQAKIQQLQPDYTIHLRIDPPDTHASDWQLTGSEALLRTAFFNLLDNGGKFSPDHTVWMQLIRQGTELQVTIHNTGVPIAPDQLPTIFSPFLRGRNANGHTGHGLGLALTERIIQLHQGQIRVDSSAEAGTTFTVSLPG</sequence>
<name>A0A6M0IHZ7_9BACT</name>